<feature type="non-terminal residue" evidence="2">
    <location>
        <position position="153"/>
    </location>
</feature>
<comment type="caution">
    <text evidence="2">The sequence shown here is derived from an EMBL/GenBank/DDBJ whole genome shotgun (WGS) entry which is preliminary data.</text>
</comment>
<evidence type="ECO:0000256" key="1">
    <source>
        <dbReference type="SAM" id="MobiDB-lite"/>
    </source>
</evidence>
<reference evidence="2" key="1">
    <citation type="submission" date="2019-05" db="EMBL/GenBank/DDBJ databases">
        <title>The de novo reference genome and transcriptome assemblies of the wild tomato species Solanum chilense.</title>
        <authorList>
            <person name="Stam R."/>
            <person name="Nosenko T."/>
            <person name="Hoerger A.C."/>
            <person name="Stephan W."/>
            <person name="Seidel M.A."/>
            <person name="Kuhn J.M.M."/>
            <person name="Haberer G."/>
            <person name="Tellier A."/>
        </authorList>
    </citation>
    <scope>NUCLEOTIDE SEQUENCE</scope>
    <source>
        <tissue evidence="2">Mature leaves</tissue>
    </source>
</reference>
<feature type="compositionally biased region" description="Basic and acidic residues" evidence="1">
    <location>
        <begin position="83"/>
        <end position="94"/>
    </location>
</feature>
<protein>
    <submittedName>
        <fullName evidence="2">Uncharacterized protein</fullName>
    </submittedName>
</protein>
<proteinExistence type="predicted"/>
<organism evidence="2">
    <name type="scientific">Solanum chilense</name>
    <name type="common">Tomato</name>
    <name type="synonym">Lycopersicon chilense</name>
    <dbReference type="NCBI Taxonomy" id="4083"/>
    <lineage>
        <taxon>Eukaryota</taxon>
        <taxon>Viridiplantae</taxon>
        <taxon>Streptophyta</taxon>
        <taxon>Embryophyta</taxon>
        <taxon>Tracheophyta</taxon>
        <taxon>Spermatophyta</taxon>
        <taxon>Magnoliopsida</taxon>
        <taxon>eudicotyledons</taxon>
        <taxon>Gunneridae</taxon>
        <taxon>Pentapetalae</taxon>
        <taxon>asterids</taxon>
        <taxon>lamiids</taxon>
        <taxon>Solanales</taxon>
        <taxon>Solanaceae</taxon>
        <taxon>Solanoideae</taxon>
        <taxon>Solaneae</taxon>
        <taxon>Solanum</taxon>
        <taxon>Solanum subgen. Lycopersicon</taxon>
    </lineage>
</organism>
<evidence type="ECO:0000313" key="2">
    <source>
        <dbReference type="EMBL" id="TMW80237.1"/>
    </source>
</evidence>
<dbReference type="AlphaFoldDB" id="A0A6N2AD59"/>
<feature type="region of interest" description="Disordered" evidence="1">
    <location>
        <begin position="65"/>
        <end position="110"/>
    </location>
</feature>
<accession>A0A6N2AD59</accession>
<dbReference type="EMBL" id="RXGB01070832">
    <property type="protein sequence ID" value="TMW80237.1"/>
    <property type="molecule type" value="Genomic_DNA"/>
</dbReference>
<name>A0A6N2AD59_SOLCI</name>
<gene>
    <name evidence="2" type="ORF">EJD97_022424</name>
</gene>
<feature type="region of interest" description="Disordered" evidence="1">
    <location>
        <begin position="1"/>
        <end position="24"/>
    </location>
</feature>
<sequence length="153" mass="17458">MVKKSEKQKSIKCPKRAKVEGHHYQKPRRLVTLEEFLPSLFDTKSTQGNVEASCFNVDKEQRMKVPPIVKEGTTSESSPKASLGEEEKETREISEMMSLSSSEKSIEHSSQEAHVCDTKITFTDNDLLFGEALQYRPLYMVGHVLEKKINRIL</sequence>